<sequence>MKDPFSSAEASTLQPPVGSVDRDAARRAVADRAIDRADLTRLLDLLGLWPGDDPPARGMASASADPGEGPSGTLEEECRRCPP</sequence>
<feature type="region of interest" description="Disordered" evidence="1">
    <location>
        <begin position="49"/>
        <end position="83"/>
    </location>
</feature>
<evidence type="ECO:0000313" key="2">
    <source>
        <dbReference type="EMBL" id="GHI82931.1"/>
    </source>
</evidence>
<dbReference type="Proteomes" id="UP000600026">
    <property type="component" value="Unassembled WGS sequence"/>
</dbReference>
<comment type="caution">
    <text evidence="2">The sequence shown here is derived from an EMBL/GenBank/DDBJ whole genome shotgun (WGS) entry which is preliminary data.</text>
</comment>
<accession>A0A919GUL5</accession>
<keyword evidence="3" id="KW-1185">Reference proteome</keyword>
<evidence type="ECO:0000256" key="1">
    <source>
        <dbReference type="SAM" id="MobiDB-lite"/>
    </source>
</evidence>
<proteinExistence type="predicted"/>
<protein>
    <submittedName>
        <fullName evidence="2">Uncharacterized protein</fullName>
    </submittedName>
</protein>
<name>A0A919GUL5_9ACTN</name>
<reference evidence="2" key="1">
    <citation type="submission" date="2020-09" db="EMBL/GenBank/DDBJ databases">
        <title>Whole genome shotgun sequence of Streptomyces xanthophaeus NBRC 12829.</title>
        <authorList>
            <person name="Komaki H."/>
            <person name="Tamura T."/>
        </authorList>
    </citation>
    <scope>NUCLEOTIDE SEQUENCE</scope>
    <source>
        <strain evidence="2">NBRC 12829</strain>
    </source>
</reference>
<dbReference type="RefSeq" id="WP_107065091.1">
    <property type="nucleotide sequence ID" value="NZ_JNZH01000015.1"/>
</dbReference>
<feature type="region of interest" description="Disordered" evidence="1">
    <location>
        <begin position="1"/>
        <end position="24"/>
    </location>
</feature>
<dbReference type="EMBL" id="BNEE01000003">
    <property type="protein sequence ID" value="GHI82931.1"/>
    <property type="molecule type" value="Genomic_DNA"/>
</dbReference>
<evidence type="ECO:0000313" key="3">
    <source>
        <dbReference type="Proteomes" id="UP000600026"/>
    </source>
</evidence>
<organism evidence="2 3">
    <name type="scientific">Streptomyces xanthophaeus</name>
    <dbReference type="NCBI Taxonomy" id="67385"/>
    <lineage>
        <taxon>Bacteria</taxon>
        <taxon>Bacillati</taxon>
        <taxon>Actinomycetota</taxon>
        <taxon>Actinomycetes</taxon>
        <taxon>Kitasatosporales</taxon>
        <taxon>Streptomycetaceae</taxon>
        <taxon>Streptomyces</taxon>
    </lineage>
</organism>
<gene>
    <name evidence="2" type="ORF">Sxan_02950</name>
</gene>
<dbReference type="AlphaFoldDB" id="A0A919GUL5"/>